<evidence type="ECO:0000256" key="2">
    <source>
        <dbReference type="SAM" id="SignalP"/>
    </source>
</evidence>
<evidence type="ECO:0000313" key="4">
    <source>
        <dbReference type="EMBL" id="MEB3959763.1"/>
    </source>
</evidence>
<feature type="signal peptide" evidence="2">
    <location>
        <begin position="1"/>
        <end position="24"/>
    </location>
</feature>
<dbReference type="Proteomes" id="UP001352223">
    <property type="component" value="Unassembled WGS sequence"/>
</dbReference>
<dbReference type="InterPro" id="IPR046542">
    <property type="entry name" value="DUF6801"/>
</dbReference>
<sequence>MARVIPIASVALAAGLLSGPGSHADEGQAAVDIAYDCAIPAPAADKPADGQTAPEKTGQEAATGTKTPTAPATRRSAKAVHASVRIATGLPTTAGPGTPIDPGAVTVEAALPYADLAPLLPAGLTTVTSDATLGVQVQQGEQTADATWSALTGTATAPPSDGTLRLSHTGSAPTITVSEAEDVGLYAGQLTLSIMPLPGTAPGEDGGSATAPFSVTCTPTSKGAADRRLARISVPDGTDPDAPSSPSASGPSESAREGIAVEPGADAGQPTGETTCAPTVPPGDIDLSQIPDPLPGTVLGPLNQNPDAQIVCAYAVGLTTIRKPDGSMIINDPDKEPGLMNIRAAAQTQFGASGPYYFRIDSLGYLDLPDAESTLLTFGFVPVSAKVSFENGPISISTGSMGDDPNTAKSFAVVTFFQSLRVHDVKVNGTPLDVGSNCRTSERYRAVLRGDFESETGQYGSVFDGGILKGTVDIPSFSGCGSKGEDLDRLLTASLSGPGNRIIMNQAPTCIPGEFPYQCPPQIPRLPVVKTP</sequence>
<accession>A0ABU6C4W4</accession>
<dbReference type="RefSeq" id="WP_324766732.1">
    <property type="nucleotide sequence ID" value="NZ_BAAATS010000014.1"/>
</dbReference>
<proteinExistence type="predicted"/>
<dbReference type="EMBL" id="JAOZYB010000024">
    <property type="protein sequence ID" value="MEB3959763.1"/>
    <property type="molecule type" value="Genomic_DNA"/>
</dbReference>
<gene>
    <name evidence="4" type="ORF">OKJ48_05795</name>
</gene>
<keyword evidence="2" id="KW-0732">Signal</keyword>
<name>A0ABU6C4W4_9ACTN</name>
<protein>
    <recommendedName>
        <fullName evidence="3">DUF6801 domain-containing protein</fullName>
    </recommendedName>
</protein>
<comment type="caution">
    <text evidence="4">The sequence shown here is derived from an EMBL/GenBank/DDBJ whole genome shotgun (WGS) entry which is preliminary data.</text>
</comment>
<feature type="compositionally biased region" description="Low complexity" evidence="1">
    <location>
        <begin position="235"/>
        <end position="253"/>
    </location>
</feature>
<evidence type="ECO:0000313" key="5">
    <source>
        <dbReference type="Proteomes" id="UP001352223"/>
    </source>
</evidence>
<evidence type="ECO:0000256" key="1">
    <source>
        <dbReference type="SAM" id="MobiDB-lite"/>
    </source>
</evidence>
<feature type="compositionally biased region" description="Low complexity" evidence="1">
    <location>
        <begin position="61"/>
        <end position="74"/>
    </location>
</feature>
<keyword evidence="5" id="KW-1185">Reference proteome</keyword>
<feature type="chain" id="PRO_5045490599" description="DUF6801 domain-containing protein" evidence="2">
    <location>
        <begin position="25"/>
        <end position="532"/>
    </location>
</feature>
<feature type="domain" description="DUF6801" evidence="3">
    <location>
        <begin position="82"/>
        <end position="230"/>
    </location>
</feature>
<reference evidence="4 5" key="1">
    <citation type="submission" date="2022-10" db="EMBL/GenBank/DDBJ databases">
        <authorList>
            <person name="Xie J."/>
            <person name="Shen N."/>
        </authorList>
    </citation>
    <scope>NUCLEOTIDE SEQUENCE [LARGE SCALE GENOMIC DNA]</scope>
    <source>
        <strain evidence="4 5">DSM 41681</strain>
    </source>
</reference>
<evidence type="ECO:0000259" key="3">
    <source>
        <dbReference type="Pfam" id="PF20611"/>
    </source>
</evidence>
<feature type="region of interest" description="Disordered" evidence="1">
    <location>
        <begin position="44"/>
        <end position="81"/>
    </location>
</feature>
<feature type="compositionally biased region" description="Polar residues" evidence="1">
    <location>
        <begin position="211"/>
        <end position="221"/>
    </location>
</feature>
<organism evidence="4 5">
    <name type="scientific">Streptomyces kunmingensis</name>
    <dbReference type="NCBI Taxonomy" id="68225"/>
    <lineage>
        <taxon>Bacteria</taxon>
        <taxon>Bacillati</taxon>
        <taxon>Actinomycetota</taxon>
        <taxon>Actinomycetes</taxon>
        <taxon>Kitasatosporales</taxon>
        <taxon>Streptomycetaceae</taxon>
        <taxon>Streptomyces</taxon>
    </lineage>
</organism>
<feature type="region of interest" description="Disordered" evidence="1">
    <location>
        <begin position="197"/>
        <end position="296"/>
    </location>
</feature>
<dbReference type="Pfam" id="PF20611">
    <property type="entry name" value="DUF6801"/>
    <property type="match status" value="1"/>
</dbReference>